<accession>A0A371ISB1</accession>
<evidence type="ECO:0000256" key="7">
    <source>
        <dbReference type="ARBA" id="ARBA00022842"/>
    </source>
</evidence>
<dbReference type="PANTHER" id="PTHR15822:SF4">
    <property type="entry name" value="TYROSYL-DNA PHOSPHODIESTERASE 2"/>
    <property type="match status" value="1"/>
</dbReference>
<keyword evidence="8" id="KW-0234">DNA repair</keyword>
<evidence type="ECO:0000256" key="3">
    <source>
        <dbReference type="ARBA" id="ARBA00022722"/>
    </source>
</evidence>
<sequence length="327" mass="37484">MIITDYKPKSEVNIVNENNQSNKINKNEEISLTTFNTGYCGTDKDVDFFMDGGTMSRAISKERVNENVNGIINIMDKLNSDIYFLQEVDKSATRSFKVNQYEAYQNKFKEYGCMFAINYKVPWVPVPLSKPHGKVLAGITTMSKYNVANTVRYDLPGKENFIHQLADLDRCMMVSRISVEDERELVLINAHLSAYDKGGKIRVQQLGFVKEFLNKEYKKGNYVILGGDFNQQLPGTDYNLFKTTQEKPGWLQDIPKDFNLKGFNWAVDKEVPTCRTLDISYKEGENLLSVIDGFLVSDNIEISKVKGSNFNFKYTDHNPVTIRFKLK</sequence>
<dbReference type="Pfam" id="PF03372">
    <property type="entry name" value="Exo_endo_phos"/>
    <property type="match status" value="1"/>
</dbReference>
<protein>
    <submittedName>
        <fullName evidence="10">Endonuclease/exonuclease/phosphatase family protein</fullName>
    </submittedName>
</protein>
<dbReference type="SUPFAM" id="SSF56219">
    <property type="entry name" value="DNase I-like"/>
    <property type="match status" value="1"/>
</dbReference>
<comment type="cofactor">
    <cofactor evidence="1">
        <name>Mn(2+)</name>
        <dbReference type="ChEBI" id="CHEBI:29035"/>
    </cofactor>
</comment>
<evidence type="ECO:0000313" key="10">
    <source>
        <dbReference type="EMBL" id="RDY23359.1"/>
    </source>
</evidence>
<evidence type="ECO:0000313" key="11">
    <source>
        <dbReference type="Proteomes" id="UP000243494"/>
    </source>
</evidence>
<evidence type="ECO:0000256" key="5">
    <source>
        <dbReference type="ARBA" id="ARBA00022763"/>
    </source>
</evidence>
<keyword evidence="10" id="KW-0269">Exonuclease</keyword>
<dbReference type="Proteomes" id="UP000243494">
    <property type="component" value="Unassembled WGS sequence"/>
</dbReference>
<dbReference type="GO" id="GO:0006281">
    <property type="term" value="P:DNA repair"/>
    <property type="evidence" value="ECO:0007669"/>
    <property type="project" value="UniProtKB-KW"/>
</dbReference>
<reference evidence="10 11" key="1">
    <citation type="journal article" date="2017" name="Genome Announc.">
        <title>Draft Genome Sequence of Romboutsia maritimum sp. nov. Strain CCRI-22766(T), Isolated from Coastal Estuarine Mud.</title>
        <authorList>
            <person name="Maheux A.F."/>
            <person name="Boudreau D.K."/>
            <person name="Berube E."/>
            <person name="Boissinot M."/>
            <person name="Raymond F."/>
            <person name="Brodeur S."/>
            <person name="Corbeil J."/>
            <person name="Brightwell G."/>
            <person name="Broda D."/>
            <person name="Omar R.F."/>
            <person name="Bergeron M.G."/>
        </authorList>
    </citation>
    <scope>NUCLEOTIDE SEQUENCE [LARGE SCALE GENOMIC DNA]</scope>
    <source>
        <strain evidence="10 11">CCRI-22766</strain>
    </source>
</reference>
<name>A0A371ISB1_9FIRM</name>
<evidence type="ECO:0000256" key="1">
    <source>
        <dbReference type="ARBA" id="ARBA00001936"/>
    </source>
</evidence>
<dbReference type="InterPro" id="IPR005135">
    <property type="entry name" value="Endo/exonuclease/phosphatase"/>
</dbReference>
<evidence type="ECO:0000256" key="6">
    <source>
        <dbReference type="ARBA" id="ARBA00022801"/>
    </source>
</evidence>
<keyword evidence="4" id="KW-0479">Metal-binding</keyword>
<keyword evidence="6" id="KW-0378">Hydrolase</keyword>
<proteinExistence type="predicted"/>
<dbReference type="PANTHER" id="PTHR15822">
    <property type="entry name" value="TRAF AND TNF RECEPTOR-ASSOCIATED PROTEIN"/>
    <property type="match status" value="1"/>
</dbReference>
<dbReference type="GO" id="GO:0046872">
    <property type="term" value="F:metal ion binding"/>
    <property type="evidence" value="ECO:0007669"/>
    <property type="project" value="UniProtKB-KW"/>
</dbReference>
<dbReference type="AlphaFoldDB" id="A0A371ISB1"/>
<keyword evidence="5" id="KW-0227">DNA damage</keyword>
<dbReference type="InterPro" id="IPR036691">
    <property type="entry name" value="Endo/exonu/phosph_ase_sf"/>
</dbReference>
<keyword evidence="11" id="KW-1185">Reference proteome</keyword>
<keyword evidence="7" id="KW-0460">Magnesium</keyword>
<evidence type="ECO:0000259" key="9">
    <source>
        <dbReference type="Pfam" id="PF03372"/>
    </source>
</evidence>
<dbReference type="Gene3D" id="3.60.10.10">
    <property type="entry name" value="Endonuclease/exonuclease/phosphatase"/>
    <property type="match status" value="1"/>
</dbReference>
<comment type="caution">
    <text evidence="10">The sequence shown here is derived from an EMBL/GenBank/DDBJ whole genome shotgun (WGS) entry which is preliminary data.</text>
</comment>
<evidence type="ECO:0000256" key="2">
    <source>
        <dbReference type="ARBA" id="ARBA00001946"/>
    </source>
</evidence>
<dbReference type="GO" id="GO:0004519">
    <property type="term" value="F:endonuclease activity"/>
    <property type="evidence" value="ECO:0007669"/>
    <property type="project" value="UniProtKB-KW"/>
</dbReference>
<keyword evidence="3" id="KW-0540">Nuclease</keyword>
<evidence type="ECO:0000256" key="8">
    <source>
        <dbReference type="ARBA" id="ARBA00023204"/>
    </source>
</evidence>
<feature type="domain" description="Endonuclease/exonuclease/phosphatase" evidence="9">
    <location>
        <begin position="67"/>
        <end position="257"/>
    </location>
</feature>
<dbReference type="OrthoDB" id="7616949at2"/>
<keyword evidence="10" id="KW-0255">Endonuclease</keyword>
<organism evidence="10 11">
    <name type="scientific">Romboutsia maritimum</name>
    <dbReference type="NCBI Taxonomy" id="2020948"/>
    <lineage>
        <taxon>Bacteria</taxon>
        <taxon>Bacillati</taxon>
        <taxon>Bacillota</taxon>
        <taxon>Clostridia</taxon>
        <taxon>Peptostreptococcales</taxon>
        <taxon>Peptostreptococcaceae</taxon>
        <taxon>Romboutsia</taxon>
    </lineage>
</organism>
<dbReference type="EMBL" id="NOJZ02000014">
    <property type="protein sequence ID" value="RDY23359.1"/>
    <property type="molecule type" value="Genomic_DNA"/>
</dbReference>
<gene>
    <name evidence="10" type="ORF">CHF27_008760</name>
</gene>
<dbReference type="GO" id="GO:0004527">
    <property type="term" value="F:exonuclease activity"/>
    <property type="evidence" value="ECO:0007669"/>
    <property type="project" value="UniProtKB-KW"/>
</dbReference>
<evidence type="ECO:0000256" key="4">
    <source>
        <dbReference type="ARBA" id="ARBA00022723"/>
    </source>
</evidence>
<dbReference type="InterPro" id="IPR051547">
    <property type="entry name" value="TDP2-like"/>
</dbReference>
<comment type="cofactor">
    <cofactor evidence="2">
        <name>Mg(2+)</name>
        <dbReference type="ChEBI" id="CHEBI:18420"/>
    </cofactor>
</comment>